<feature type="transmembrane region" description="Helical" evidence="5">
    <location>
        <begin position="277"/>
        <end position="302"/>
    </location>
</feature>
<name>A0A3P7L7Z2_STRVU</name>
<keyword evidence="8" id="KW-1185">Reference proteome</keyword>
<feature type="transmembrane region" description="Helical" evidence="5">
    <location>
        <begin position="178"/>
        <end position="197"/>
    </location>
</feature>
<evidence type="ECO:0000256" key="2">
    <source>
        <dbReference type="ARBA" id="ARBA00022692"/>
    </source>
</evidence>
<feature type="transmembrane region" description="Helical" evidence="5">
    <location>
        <begin position="334"/>
        <end position="354"/>
    </location>
</feature>
<dbReference type="EMBL" id="UYYB01095151">
    <property type="protein sequence ID" value="VDM75298.1"/>
    <property type="molecule type" value="Genomic_DNA"/>
</dbReference>
<keyword evidence="3 5" id="KW-1133">Transmembrane helix</keyword>
<feature type="domain" description="STAS" evidence="6">
    <location>
        <begin position="527"/>
        <end position="661"/>
    </location>
</feature>
<reference evidence="7 8" key="1">
    <citation type="submission" date="2018-11" db="EMBL/GenBank/DDBJ databases">
        <authorList>
            <consortium name="Pathogen Informatics"/>
        </authorList>
    </citation>
    <scope>NUCLEOTIDE SEQUENCE [LARGE SCALE GENOMIC DNA]</scope>
</reference>
<sequence>MSLRAVFVRTDLTTVRHIPKQRKYIKLISTNGIKKSLLAIKFLKVTRDKNWIFDEEFGLLRHTTRKTFAKSKLSNMRQIAKQCHPRFILDFLPIFKWLPRYSIRDNLFNDIIGGLTVGIMHVPQGGFIMLQCFEGVFAVVSLMSGSCNQRVSSILEAKRYNETILKSLDEETRMQTSIAILTSLTLCVGIIQIIAGFTTGASVHVFTAQLNKILGVPLPRRFGAGKLLLVGHSIFDGYANWFTFALSLGTIITLFLIKTYIDPMIKKRCRIPIPYDLFVVSPLITSSSHLRCTCTMIIGTIVSYTVNLNSRFGVKIIGHIPTGLPSPSFPDVSLFGYVMGDALAIAVVSLVVTISMGKLFAKKHNYEIDVRQEFYAMGFMETLCSLFPVWPASTALARTLVYEAAGTKTQLATVFSSILLLAVIFFIGPFIEVLPICFLSCIIIVALKGMFMQLKTLKTLWPISKTDFAIFLVSFAATVLYDVIEGLVIGVVFAAALLIFGILNAKVVEIGRLSHSEGKSYYQPIEKYRDAAISEGVCCVRFSAPIVYINADHFKKGVEEIARLPALERRRLEDLSEREKSLKDSQKEPPVTLRSVKIVAPDVLEKVSSHKFSLTEVKHEPVRAIVVDLSTVPHVDITGANCLIEIFKEQRKNGVRVLYAAAPFCSTLMRIYYVPCDWVSADQLYPVLTLQKDLPYTVSST</sequence>
<dbReference type="InterPro" id="IPR002645">
    <property type="entry name" value="STAS_dom"/>
</dbReference>
<feature type="transmembrane region" description="Helical" evidence="5">
    <location>
        <begin position="238"/>
        <end position="257"/>
    </location>
</feature>
<dbReference type="GO" id="GO:0055085">
    <property type="term" value="P:transmembrane transport"/>
    <property type="evidence" value="ECO:0007669"/>
    <property type="project" value="InterPro"/>
</dbReference>
<evidence type="ECO:0000313" key="7">
    <source>
        <dbReference type="EMBL" id="VDM75298.1"/>
    </source>
</evidence>
<dbReference type="SUPFAM" id="SSF52091">
    <property type="entry name" value="SpoIIaa-like"/>
    <property type="match status" value="1"/>
</dbReference>
<evidence type="ECO:0000256" key="4">
    <source>
        <dbReference type="ARBA" id="ARBA00023136"/>
    </source>
</evidence>
<keyword evidence="4 5" id="KW-0472">Membrane</keyword>
<dbReference type="Pfam" id="PF01740">
    <property type="entry name" value="STAS"/>
    <property type="match status" value="1"/>
</dbReference>
<evidence type="ECO:0000313" key="8">
    <source>
        <dbReference type="Proteomes" id="UP000270094"/>
    </source>
</evidence>
<dbReference type="InterPro" id="IPR036513">
    <property type="entry name" value="STAS_dom_sf"/>
</dbReference>
<evidence type="ECO:0000256" key="3">
    <source>
        <dbReference type="ARBA" id="ARBA00022989"/>
    </source>
</evidence>
<keyword evidence="2 5" id="KW-0812">Transmembrane</keyword>
<dbReference type="PROSITE" id="PS50801">
    <property type="entry name" value="STAS"/>
    <property type="match status" value="1"/>
</dbReference>
<dbReference type="Pfam" id="PF00916">
    <property type="entry name" value="Sulfate_transp"/>
    <property type="match status" value="1"/>
</dbReference>
<dbReference type="InterPro" id="IPR001902">
    <property type="entry name" value="SLC26A/SulP_fam"/>
</dbReference>
<dbReference type="AlphaFoldDB" id="A0A3P7L7Z2"/>
<protein>
    <recommendedName>
        <fullName evidence="6">STAS domain-containing protein</fullName>
    </recommendedName>
</protein>
<accession>A0A3P7L7Z2</accession>
<feature type="transmembrane region" description="Helical" evidence="5">
    <location>
        <begin position="374"/>
        <end position="394"/>
    </location>
</feature>
<comment type="subcellular location">
    <subcellularLocation>
        <location evidence="1">Membrane</location>
        <topology evidence="1">Multi-pass membrane protein</topology>
    </subcellularLocation>
</comment>
<feature type="transmembrane region" description="Helical" evidence="5">
    <location>
        <begin position="414"/>
        <end position="447"/>
    </location>
</feature>
<feature type="transmembrane region" description="Helical" evidence="5">
    <location>
        <begin position="459"/>
        <end position="481"/>
    </location>
</feature>
<evidence type="ECO:0000256" key="1">
    <source>
        <dbReference type="ARBA" id="ARBA00004141"/>
    </source>
</evidence>
<dbReference type="OrthoDB" id="288203at2759"/>
<proteinExistence type="predicted"/>
<dbReference type="PANTHER" id="PTHR11814">
    <property type="entry name" value="SULFATE TRANSPORTER"/>
    <property type="match status" value="1"/>
</dbReference>
<dbReference type="GO" id="GO:0016020">
    <property type="term" value="C:membrane"/>
    <property type="evidence" value="ECO:0007669"/>
    <property type="project" value="UniProtKB-SubCell"/>
</dbReference>
<dbReference type="Proteomes" id="UP000270094">
    <property type="component" value="Unassembled WGS sequence"/>
</dbReference>
<dbReference type="Gene3D" id="3.30.750.24">
    <property type="entry name" value="STAS domain"/>
    <property type="match status" value="1"/>
</dbReference>
<evidence type="ECO:0000259" key="6">
    <source>
        <dbReference type="PROSITE" id="PS50801"/>
    </source>
</evidence>
<gene>
    <name evidence="7" type="ORF">SVUK_LOCUS10296</name>
</gene>
<dbReference type="InterPro" id="IPR011547">
    <property type="entry name" value="SLC26A/SulP_dom"/>
</dbReference>
<organism evidence="7 8">
    <name type="scientific">Strongylus vulgaris</name>
    <name type="common">Blood worm</name>
    <dbReference type="NCBI Taxonomy" id="40348"/>
    <lineage>
        <taxon>Eukaryota</taxon>
        <taxon>Metazoa</taxon>
        <taxon>Ecdysozoa</taxon>
        <taxon>Nematoda</taxon>
        <taxon>Chromadorea</taxon>
        <taxon>Rhabditida</taxon>
        <taxon>Rhabditina</taxon>
        <taxon>Rhabditomorpha</taxon>
        <taxon>Strongyloidea</taxon>
        <taxon>Strongylidae</taxon>
        <taxon>Strongylus</taxon>
    </lineage>
</organism>
<evidence type="ECO:0000256" key="5">
    <source>
        <dbReference type="SAM" id="Phobius"/>
    </source>
</evidence>